<keyword evidence="5 7" id="KW-0456">Lyase</keyword>
<comment type="function">
    <text evidence="7">Functions as a peptidoglycan terminase that cleaves nascent peptidoglycan strands endolytically to terminate their elongation.</text>
</comment>
<protein>
    <recommendedName>
        <fullName evidence="7">Endolytic murein transglycosylase</fullName>
        <ecNumber evidence="7">4.2.2.29</ecNumber>
    </recommendedName>
    <alternativeName>
        <fullName evidence="7">Peptidoglycan lytic transglycosylase</fullName>
    </alternativeName>
    <alternativeName>
        <fullName evidence="7">Peptidoglycan polymerization terminase</fullName>
    </alternativeName>
</protein>
<dbReference type="GO" id="GO:0071555">
    <property type="term" value="P:cell wall organization"/>
    <property type="evidence" value="ECO:0007669"/>
    <property type="project" value="UniProtKB-KW"/>
</dbReference>
<evidence type="ECO:0000256" key="7">
    <source>
        <dbReference type="HAMAP-Rule" id="MF_02065"/>
    </source>
</evidence>
<dbReference type="OrthoDB" id="9814591at2"/>
<dbReference type="GO" id="GO:0009252">
    <property type="term" value="P:peptidoglycan biosynthetic process"/>
    <property type="evidence" value="ECO:0007669"/>
    <property type="project" value="UniProtKB-UniRule"/>
</dbReference>
<feature type="compositionally biased region" description="Basic and acidic residues" evidence="8">
    <location>
        <begin position="53"/>
        <end position="71"/>
    </location>
</feature>
<sequence>MSDNSQDTEKLSFKEQILRDLARAKGNELPEKPEEVGNLEEKLGIANFLHEAHSEATEEPKVSIAEGKEDWSEPIVTETAEFVAPETEEPIPSYQEKIEPKPAPVVDDKEYNTLKTPVSVSYKGDGAEITSNGIEVKEPIPTGALREPEAKPAEKSVSRMQRAAKETKQKRQNNIAKKIVGTVFALLTIAIIATGAFFAYYVHSALQPVDADSKEFVTVEIPAGSSTKEIGKILEKEGLIKNGQVFNFYAKFKNYAAFKSGFYNLRKSMDTDSIAKALQEGGTEEAVTPALAKLTIPEGYTIDQIAQAIGELKEVKDKVSAEAFLAKVQDDAFIAQAAGKYPTLLATLPTKENGVKYRLEGYLFPATYDIKEETTVESLIEEMLGAMDQTMSAYYEGLAAKNLTVNDVLTLASLVEKEGSTDQDRKDIAGVFYNRLNQGMPLQSNIAILYAQGKLGQKTTLAEDAGIDTNIDSPYNIYNQTGLMPGPVDSPSKAAIDATINQNKSDYLYFVADVTTGAVYFANTYEEHEKNVQEHVNSKLQQGQQ</sequence>
<evidence type="ECO:0000256" key="6">
    <source>
        <dbReference type="ARBA" id="ARBA00023316"/>
    </source>
</evidence>
<keyword evidence="2 7" id="KW-0812">Transmembrane</keyword>
<dbReference type="PANTHER" id="PTHR30518:SF2">
    <property type="entry name" value="ENDOLYTIC MUREIN TRANSGLYCOSYLASE"/>
    <property type="match status" value="1"/>
</dbReference>
<dbReference type="GO" id="GO:0008932">
    <property type="term" value="F:lytic endotransglycosylase activity"/>
    <property type="evidence" value="ECO:0007669"/>
    <property type="project" value="UniProtKB-UniRule"/>
</dbReference>
<dbReference type="PANTHER" id="PTHR30518">
    <property type="entry name" value="ENDOLYTIC MUREIN TRANSGLYCOSYLASE"/>
    <property type="match status" value="1"/>
</dbReference>
<dbReference type="RefSeq" id="WP_068993949.1">
    <property type="nucleotide sequence ID" value="NZ_BMJN01000011.1"/>
</dbReference>
<dbReference type="EMBL" id="BMJN01000011">
    <property type="protein sequence ID" value="GGE30053.1"/>
    <property type="molecule type" value="Genomic_DNA"/>
</dbReference>
<dbReference type="Gene3D" id="3.30.1490.480">
    <property type="entry name" value="Endolytic murein transglycosylase"/>
    <property type="match status" value="1"/>
</dbReference>
<dbReference type="InterPro" id="IPR003770">
    <property type="entry name" value="MLTG-like"/>
</dbReference>
<dbReference type="AlphaFoldDB" id="A0A917A699"/>
<comment type="similarity">
    <text evidence="7">Belongs to the transglycosylase MltG family.</text>
</comment>
<comment type="caution">
    <text evidence="9">The sequence shown here is derived from an EMBL/GenBank/DDBJ whole genome shotgun (WGS) entry which is preliminary data.</text>
</comment>
<reference evidence="9" key="1">
    <citation type="journal article" date="2014" name="Int. J. Syst. Evol. Microbiol.">
        <title>Complete genome sequence of Corynebacterium casei LMG S-19264T (=DSM 44701T), isolated from a smear-ripened cheese.</title>
        <authorList>
            <consortium name="US DOE Joint Genome Institute (JGI-PGF)"/>
            <person name="Walter F."/>
            <person name="Albersmeier A."/>
            <person name="Kalinowski J."/>
            <person name="Ruckert C."/>
        </authorList>
    </citation>
    <scope>NUCLEOTIDE SEQUENCE</scope>
    <source>
        <strain evidence="9">CGMCC 1.15533</strain>
    </source>
</reference>
<dbReference type="NCBIfam" id="TIGR00247">
    <property type="entry name" value="endolytic transglycosylase MltG"/>
    <property type="match status" value="1"/>
</dbReference>
<keyword evidence="1 7" id="KW-1003">Cell membrane</keyword>
<proteinExistence type="inferred from homology"/>
<feature type="region of interest" description="Disordered" evidence="8">
    <location>
        <begin position="53"/>
        <end position="92"/>
    </location>
</feature>
<evidence type="ECO:0000256" key="5">
    <source>
        <dbReference type="ARBA" id="ARBA00023239"/>
    </source>
</evidence>
<name>A0A917A699_9STRE</name>
<dbReference type="EC" id="4.2.2.29" evidence="7"/>
<evidence type="ECO:0000256" key="3">
    <source>
        <dbReference type="ARBA" id="ARBA00022989"/>
    </source>
</evidence>
<dbReference type="Proteomes" id="UP000660801">
    <property type="component" value="Unassembled WGS sequence"/>
</dbReference>
<keyword evidence="4 7" id="KW-0472">Membrane</keyword>
<keyword evidence="10" id="KW-1185">Reference proteome</keyword>
<feature type="site" description="Important for catalytic activity" evidence="7">
    <location>
        <position position="418"/>
    </location>
</feature>
<organism evidence="9 10">
    <name type="scientific">Streptococcus himalayensis</name>
    <dbReference type="NCBI Taxonomy" id="1888195"/>
    <lineage>
        <taxon>Bacteria</taxon>
        <taxon>Bacillati</taxon>
        <taxon>Bacillota</taxon>
        <taxon>Bacilli</taxon>
        <taxon>Lactobacillales</taxon>
        <taxon>Streptococcaceae</taxon>
        <taxon>Streptococcus</taxon>
    </lineage>
</organism>
<evidence type="ECO:0000256" key="8">
    <source>
        <dbReference type="SAM" id="MobiDB-lite"/>
    </source>
</evidence>
<evidence type="ECO:0000256" key="2">
    <source>
        <dbReference type="ARBA" id="ARBA00022692"/>
    </source>
</evidence>
<accession>A0A917A699</accession>
<dbReference type="GO" id="GO:0005886">
    <property type="term" value="C:plasma membrane"/>
    <property type="evidence" value="ECO:0007669"/>
    <property type="project" value="UniProtKB-SubCell"/>
</dbReference>
<dbReference type="HAMAP" id="MF_02065">
    <property type="entry name" value="MltG"/>
    <property type="match status" value="1"/>
</dbReference>
<evidence type="ECO:0000256" key="1">
    <source>
        <dbReference type="ARBA" id="ARBA00022475"/>
    </source>
</evidence>
<dbReference type="Gene3D" id="3.30.160.60">
    <property type="entry name" value="Classic Zinc Finger"/>
    <property type="match status" value="1"/>
</dbReference>
<comment type="subcellular location">
    <subcellularLocation>
        <location evidence="7">Cell membrane</location>
        <topology evidence="7">Single-pass membrane protein</topology>
    </subcellularLocation>
</comment>
<gene>
    <name evidence="9" type="primary">pabC</name>
    <name evidence="7" type="synonym">mltG</name>
    <name evidence="9" type="ORF">GCM10011510_09190</name>
</gene>
<dbReference type="Pfam" id="PF02618">
    <property type="entry name" value="YceG"/>
    <property type="match status" value="1"/>
</dbReference>
<evidence type="ECO:0000313" key="10">
    <source>
        <dbReference type="Proteomes" id="UP000660801"/>
    </source>
</evidence>
<keyword evidence="3 7" id="KW-1133">Transmembrane helix</keyword>
<reference evidence="9" key="2">
    <citation type="submission" date="2020-09" db="EMBL/GenBank/DDBJ databases">
        <authorList>
            <person name="Sun Q."/>
            <person name="Zhou Y."/>
        </authorList>
    </citation>
    <scope>NUCLEOTIDE SEQUENCE</scope>
    <source>
        <strain evidence="9">CGMCC 1.15533</strain>
    </source>
</reference>
<feature type="transmembrane region" description="Helical" evidence="7">
    <location>
        <begin position="179"/>
        <end position="202"/>
    </location>
</feature>
<comment type="catalytic activity">
    <reaction evidence="7">
        <text>a peptidoglycan chain = a peptidoglycan chain with N-acetyl-1,6-anhydromuramyl-[peptide] at the reducing end + a peptidoglycan chain with N-acetylglucosamine at the non-reducing end.</text>
        <dbReference type="EC" id="4.2.2.29"/>
    </reaction>
</comment>
<dbReference type="CDD" id="cd08010">
    <property type="entry name" value="MltG_like"/>
    <property type="match status" value="1"/>
</dbReference>
<evidence type="ECO:0000313" key="9">
    <source>
        <dbReference type="EMBL" id="GGE30053.1"/>
    </source>
</evidence>
<evidence type="ECO:0000256" key="4">
    <source>
        <dbReference type="ARBA" id="ARBA00023136"/>
    </source>
</evidence>
<keyword evidence="6 7" id="KW-0961">Cell wall biogenesis/degradation</keyword>